<dbReference type="InterPro" id="IPR036291">
    <property type="entry name" value="NAD(P)-bd_dom_sf"/>
</dbReference>
<dbReference type="Proteomes" id="UP001631957">
    <property type="component" value="Unassembled WGS sequence"/>
</dbReference>
<reference evidence="2 3" key="1">
    <citation type="submission" date="2024-12" db="EMBL/GenBank/DDBJ databases">
        <title>Forecasting of Potato common scab and diversities of Pathogenic streptomyces spp. in china.</title>
        <authorList>
            <person name="Handique U."/>
            <person name="Wu J."/>
        </authorList>
    </citation>
    <scope>NUCLEOTIDE SEQUENCE [LARGE SCALE GENOMIC DNA]</scope>
    <source>
        <strain evidence="2 3">ZRIMU1530</strain>
    </source>
</reference>
<accession>A0ABW9HHK7</accession>
<feature type="compositionally biased region" description="Low complexity" evidence="1">
    <location>
        <begin position="181"/>
        <end position="192"/>
    </location>
</feature>
<dbReference type="EMBL" id="JBJVNI010000001">
    <property type="protein sequence ID" value="MFM9607171.1"/>
    <property type="molecule type" value="Genomic_DNA"/>
</dbReference>
<dbReference type="SUPFAM" id="SSF51735">
    <property type="entry name" value="NAD(P)-binding Rossmann-fold domains"/>
    <property type="match status" value="1"/>
</dbReference>
<comment type="caution">
    <text evidence="2">The sequence shown here is derived from an EMBL/GenBank/DDBJ whole genome shotgun (WGS) entry which is preliminary data.</text>
</comment>
<gene>
    <name evidence="2" type="ORF">ACKI18_00435</name>
</gene>
<proteinExistence type="predicted"/>
<name>A0ABW9HHK7_9ACTN</name>
<feature type="region of interest" description="Disordered" evidence="1">
    <location>
        <begin position="181"/>
        <end position="203"/>
    </location>
</feature>
<keyword evidence="3" id="KW-1185">Reference proteome</keyword>
<protein>
    <recommendedName>
        <fullName evidence="4">Alcohol dehydrogenase-like C-terminal domain-containing protein</fullName>
    </recommendedName>
</protein>
<dbReference type="Gene3D" id="3.40.50.720">
    <property type="entry name" value="NAD(P)-binding Rossmann-like Domain"/>
    <property type="match status" value="1"/>
</dbReference>
<evidence type="ECO:0000313" key="2">
    <source>
        <dbReference type="EMBL" id="MFM9607171.1"/>
    </source>
</evidence>
<organism evidence="2 3">
    <name type="scientific">Streptomyces niveiscabiei</name>
    <dbReference type="NCBI Taxonomy" id="164115"/>
    <lineage>
        <taxon>Bacteria</taxon>
        <taxon>Bacillati</taxon>
        <taxon>Actinomycetota</taxon>
        <taxon>Actinomycetes</taxon>
        <taxon>Kitasatosporales</taxon>
        <taxon>Streptomycetaceae</taxon>
        <taxon>Streptomyces</taxon>
    </lineage>
</organism>
<evidence type="ECO:0000256" key="1">
    <source>
        <dbReference type="SAM" id="MobiDB-lite"/>
    </source>
</evidence>
<sequence>MEAACVVDQIGAGTETDLRVDDHVMPSRSSSRPSRWHAHPAARATYRPMNGLTARLALDTLRLAAAAGTVGGYAVQRAKADGPRVVADASERDEALGEELGADIVLEPGAGSPDRVRAEVPEGFDGASLGVLTARAVRDRGRLLTPLAYGRPGERGIVHELIVRRRRAGAVGRFPAAPAWWPPETTRAPPGSRAGGRGRRAFR</sequence>
<evidence type="ECO:0008006" key="4">
    <source>
        <dbReference type="Google" id="ProtNLM"/>
    </source>
</evidence>
<dbReference type="RefSeq" id="WP_409119988.1">
    <property type="nucleotide sequence ID" value="NZ_JBJVNI010000001.1"/>
</dbReference>
<evidence type="ECO:0000313" key="3">
    <source>
        <dbReference type="Proteomes" id="UP001631957"/>
    </source>
</evidence>